<feature type="signal peptide" evidence="1">
    <location>
        <begin position="1"/>
        <end position="18"/>
    </location>
</feature>
<evidence type="ECO:0000256" key="1">
    <source>
        <dbReference type="SAM" id="SignalP"/>
    </source>
</evidence>
<keyword evidence="1" id="KW-0732">Signal</keyword>
<evidence type="ECO:0000313" key="3">
    <source>
        <dbReference type="Proteomes" id="UP000053593"/>
    </source>
</evidence>
<reference evidence="2 3" key="1">
    <citation type="submission" date="2014-04" db="EMBL/GenBank/DDBJ databases">
        <title>Evolutionary Origins and Diversification of the Mycorrhizal Mutualists.</title>
        <authorList>
            <consortium name="DOE Joint Genome Institute"/>
            <consortium name="Mycorrhizal Genomics Consortium"/>
            <person name="Kohler A."/>
            <person name="Kuo A."/>
            <person name="Nagy L.G."/>
            <person name="Floudas D."/>
            <person name="Copeland A."/>
            <person name="Barry K.W."/>
            <person name="Cichocki N."/>
            <person name="Veneault-Fourrey C."/>
            <person name="LaButti K."/>
            <person name="Lindquist E.A."/>
            <person name="Lipzen A."/>
            <person name="Lundell T."/>
            <person name="Morin E."/>
            <person name="Murat C."/>
            <person name="Riley R."/>
            <person name="Ohm R."/>
            <person name="Sun H."/>
            <person name="Tunlid A."/>
            <person name="Henrissat B."/>
            <person name="Grigoriev I.V."/>
            <person name="Hibbett D.S."/>
            <person name="Martin F."/>
        </authorList>
    </citation>
    <scope>NUCLEOTIDE SEQUENCE [LARGE SCALE GENOMIC DNA]</scope>
    <source>
        <strain evidence="2 3">FD-317 M1</strain>
    </source>
</reference>
<keyword evidence="3" id="KW-1185">Reference proteome</keyword>
<name>A0A0D0C3U3_9AGAR</name>
<feature type="chain" id="PRO_5002208126" evidence="1">
    <location>
        <begin position="19"/>
        <end position="54"/>
    </location>
</feature>
<sequence length="54" mass="5849">MALLISFVLTALIARAVAQSGEDLLNCGSSLYYPSQACFNHHECLKHGNRSLIA</sequence>
<dbReference type="AlphaFoldDB" id="A0A0D0C3U3"/>
<dbReference type="EMBL" id="KN834793">
    <property type="protein sequence ID" value="KIK57054.1"/>
    <property type="molecule type" value="Genomic_DNA"/>
</dbReference>
<gene>
    <name evidence="2" type="ORF">GYMLUDRAFT_46677</name>
</gene>
<dbReference type="HOGENOM" id="CLU_3055960_0_0_1"/>
<evidence type="ECO:0000313" key="2">
    <source>
        <dbReference type="EMBL" id="KIK57054.1"/>
    </source>
</evidence>
<organism evidence="2 3">
    <name type="scientific">Collybiopsis luxurians FD-317 M1</name>
    <dbReference type="NCBI Taxonomy" id="944289"/>
    <lineage>
        <taxon>Eukaryota</taxon>
        <taxon>Fungi</taxon>
        <taxon>Dikarya</taxon>
        <taxon>Basidiomycota</taxon>
        <taxon>Agaricomycotina</taxon>
        <taxon>Agaricomycetes</taxon>
        <taxon>Agaricomycetidae</taxon>
        <taxon>Agaricales</taxon>
        <taxon>Marasmiineae</taxon>
        <taxon>Omphalotaceae</taxon>
        <taxon>Collybiopsis</taxon>
        <taxon>Collybiopsis luxurians</taxon>
    </lineage>
</organism>
<proteinExistence type="predicted"/>
<feature type="non-terminal residue" evidence="2">
    <location>
        <position position="54"/>
    </location>
</feature>
<protein>
    <submittedName>
        <fullName evidence="2">Uncharacterized protein</fullName>
    </submittedName>
</protein>
<accession>A0A0D0C3U3</accession>
<dbReference type="Proteomes" id="UP000053593">
    <property type="component" value="Unassembled WGS sequence"/>
</dbReference>